<protein>
    <submittedName>
        <fullName evidence="1">Uncharacterized protein</fullName>
    </submittedName>
</protein>
<name>A0ACB0KH60_TRIPR</name>
<organism evidence="1 2">
    <name type="scientific">Trifolium pratense</name>
    <name type="common">Red clover</name>
    <dbReference type="NCBI Taxonomy" id="57577"/>
    <lineage>
        <taxon>Eukaryota</taxon>
        <taxon>Viridiplantae</taxon>
        <taxon>Streptophyta</taxon>
        <taxon>Embryophyta</taxon>
        <taxon>Tracheophyta</taxon>
        <taxon>Spermatophyta</taxon>
        <taxon>Magnoliopsida</taxon>
        <taxon>eudicotyledons</taxon>
        <taxon>Gunneridae</taxon>
        <taxon>Pentapetalae</taxon>
        <taxon>rosids</taxon>
        <taxon>fabids</taxon>
        <taxon>Fabales</taxon>
        <taxon>Fabaceae</taxon>
        <taxon>Papilionoideae</taxon>
        <taxon>50 kb inversion clade</taxon>
        <taxon>NPAAA clade</taxon>
        <taxon>Hologalegina</taxon>
        <taxon>IRL clade</taxon>
        <taxon>Trifolieae</taxon>
        <taxon>Trifolium</taxon>
    </lineage>
</organism>
<dbReference type="EMBL" id="CASHSV030000217">
    <property type="protein sequence ID" value="CAJ2656625.1"/>
    <property type="molecule type" value="Genomic_DNA"/>
</dbReference>
<gene>
    <name evidence="1" type="ORF">MILVUS5_LOCUS23323</name>
</gene>
<dbReference type="Proteomes" id="UP001177021">
    <property type="component" value="Unassembled WGS sequence"/>
</dbReference>
<reference evidence="1" key="1">
    <citation type="submission" date="2023-10" db="EMBL/GenBank/DDBJ databases">
        <authorList>
            <person name="Rodriguez Cubillos JULIANA M."/>
            <person name="De Vega J."/>
        </authorList>
    </citation>
    <scope>NUCLEOTIDE SEQUENCE</scope>
</reference>
<evidence type="ECO:0000313" key="1">
    <source>
        <dbReference type="EMBL" id="CAJ2656625.1"/>
    </source>
</evidence>
<comment type="caution">
    <text evidence="1">The sequence shown here is derived from an EMBL/GenBank/DDBJ whole genome shotgun (WGS) entry which is preliminary data.</text>
</comment>
<proteinExistence type="predicted"/>
<sequence length="70" mass="7988">MRNNITKISMSEYAMMIFIFLFFVVTNVNAGRRFICFANFICEPLCLPPLKGKCINSALTLNDHDPDVRA</sequence>
<keyword evidence="2" id="KW-1185">Reference proteome</keyword>
<evidence type="ECO:0000313" key="2">
    <source>
        <dbReference type="Proteomes" id="UP001177021"/>
    </source>
</evidence>
<accession>A0ACB0KH60</accession>